<dbReference type="OrthoDB" id="10021393at2759"/>
<dbReference type="AlphaFoldDB" id="A0A8C6Y8G2"/>
<sequence length="145" mass="16854">LTTAPPQSKKIFPFAHVSNDKKCVTLLNPQAVDLDAYRKKVQEAIKIYERRLDQIVWKALPQKEKEKFEQDRPVSYVDRKESLLEALANAKWPIASQELVMLEDEIITALTYLFQTLWDSTLEQQQLWGPALHNYRLTLPTLFGV</sequence>
<dbReference type="PANTHER" id="PTHR46785:SF1">
    <property type="entry name" value="VON WILLEBRAND FACTOR A DOMAIN-CONTAINING PROTEIN 3B"/>
    <property type="match status" value="1"/>
</dbReference>
<proteinExistence type="predicted"/>
<organism evidence="1 2">
    <name type="scientific">Naja naja</name>
    <name type="common">Indian cobra</name>
    <dbReference type="NCBI Taxonomy" id="35670"/>
    <lineage>
        <taxon>Eukaryota</taxon>
        <taxon>Metazoa</taxon>
        <taxon>Chordata</taxon>
        <taxon>Craniata</taxon>
        <taxon>Vertebrata</taxon>
        <taxon>Euteleostomi</taxon>
        <taxon>Lepidosauria</taxon>
        <taxon>Squamata</taxon>
        <taxon>Bifurcata</taxon>
        <taxon>Unidentata</taxon>
        <taxon>Episquamata</taxon>
        <taxon>Toxicofera</taxon>
        <taxon>Serpentes</taxon>
        <taxon>Colubroidea</taxon>
        <taxon>Elapidae</taxon>
        <taxon>Elapinae</taxon>
        <taxon>Naja</taxon>
    </lineage>
</organism>
<protein>
    <submittedName>
        <fullName evidence="1">Uncharacterized protein</fullName>
    </submittedName>
</protein>
<evidence type="ECO:0000313" key="1">
    <source>
        <dbReference type="Ensembl" id="ENSNNAP00000026078.1"/>
    </source>
</evidence>
<accession>A0A8C6Y8G2</accession>
<dbReference type="PANTHER" id="PTHR46785">
    <property type="entry name" value="VON WILLEBRAND FACTOR A DOMAIN-CONTAINING PROTEIN 3B"/>
    <property type="match status" value="1"/>
</dbReference>
<reference evidence="1" key="2">
    <citation type="submission" date="2025-09" db="UniProtKB">
        <authorList>
            <consortium name="Ensembl"/>
        </authorList>
    </citation>
    <scope>IDENTIFICATION</scope>
</reference>
<dbReference type="GeneTree" id="ENSGT00940000157237"/>
<dbReference type="Proteomes" id="UP000694559">
    <property type="component" value="Unplaced"/>
</dbReference>
<dbReference type="OMA" id="QEANWPI"/>
<dbReference type="Ensembl" id="ENSNNAT00000027332.1">
    <property type="protein sequence ID" value="ENSNNAP00000026078.1"/>
    <property type="gene ID" value="ENSNNAG00000016975.1"/>
</dbReference>
<name>A0A8C6Y8G2_NAJNA</name>
<keyword evidence="2" id="KW-1185">Reference proteome</keyword>
<reference evidence="1" key="1">
    <citation type="submission" date="2025-08" db="UniProtKB">
        <authorList>
            <consortium name="Ensembl"/>
        </authorList>
    </citation>
    <scope>IDENTIFICATION</scope>
</reference>
<evidence type="ECO:0000313" key="2">
    <source>
        <dbReference type="Proteomes" id="UP000694559"/>
    </source>
</evidence>